<keyword evidence="4" id="KW-0547">Nucleotide-binding</keyword>
<evidence type="ECO:0000313" key="8">
    <source>
        <dbReference type="Proteomes" id="UP000533637"/>
    </source>
</evidence>
<dbReference type="PANTHER" id="PTHR34139:SF1">
    <property type="entry name" value="RNASE MJ1380-RELATED"/>
    <property type="match status" value="1"/>
</dbReference>
<dbReference type="Gene3D" id="1.20.120.580">
    <property type="entry name" value="bsu32300-like"/>
    <property type="match status" value="1"/>
</dbReference>
<keyword evidence="1" id="KW-0597">Phosphoprotein</keyword>
<evidence type="ECO:0000256" key="4">
    <source>
        <dbReference type="ARBA" id="ARBA00022741"/>
    </source>
</evidence>
<evidence type="ECO:0000256" key="6">
    <source>
        <dbReference type="ARBA" id="ARBA00024207"/>
    </source>
</evidence>
<dbReference type="PANTHER" id="PTHR34139">
    <property type="entry name" value="UPF0331 PROTEIN MJ0127"/>
    <property type="match status" value="1"/>
</dbReference>
<evidence type="ECO:0000256" key="5">
    <source>
        <dbReference type="ARBA" id="ARBA00022801"/>
    </source>
</evidence>
<evidence type="ECO:0000256" key="2">
    <source>
        <dbReference type="ARBA" id="ARBA00022649"/>
    </source>
</evidence>
<reference evidence="7 8" key="1">
    <citation type="submission" date="2020-08" db="EMBL/GenBank/DDBJ databases">
        <title>Genomic Encyclopedia of Type Strains, Phase IV (KMG-IV): sequencing the most valuable type-strain genomes for metagenomic binning, comparative biology and taxonomic classification.</title>
        <authorList>
            <person name="Goeker M."/>
        </authorList>
    </citation>
    <scope>NUCLEOTIDE SEQUENCE [LARGE SCALE GENOMIC DNA]</scope>
    <source>
        <strain evidence="7 8">DSM 102983</strain>
    </source>
</reference>
<keyword evidence="3" id="KW-0540">Nuclease</keyword>
<name>A0ABR6KPX2_9BACT</name>
<sequence>MEYQLKEEIVNRLELLIESIDVLLERNKKITSVEDYLSTPWGMTLLDANLMRIQFIGETALAVDKKTDKMLLINYPEIPWKQIFGMRNYISHQYADVDPDMVLIVIRKHLKPLKATVQQIINDLQ</sequence>
<evidence type="ECO:0000256" key="3">
    <source>
        <dbReference type="ARBA" id="ARBA00022722"/>
    </source>
</evidence>
<keyword evidence="2" id="KW-1277">Toxin-antitoxin system</keyword>
<organism evidence="7 8">
    <name type="scientific">Parabacteroides faecis</name>
    <dbReference type="NCBI Taxonomy" id="1217282"/>
    <lineage>
        <taxon>Bacteria</taxon>
        <taxon>Pseudomonadati</taxon>
        <taxon>Bacteroidota</taxon>
        <taxon>Bacteroidia</taxon>
        <taxon>Bacteroidales</taxon>
        <taxon>Tannerellaceae</taxon>
        <taxon>Parabacteroides</taxon>
    </lineage>
</organism>
<comment type="caution">
    <text evidence="7">The sequence shown here is derived from an EMBL/GenBank/DDBJ whole genome shotgun (WGS) entry which is preliminary data.</text>
</comment>
<protein>
    <submittedName>
        <fullName evidence="7">Uncharacterized protein with HEPN domain</fullName>
    </submittedName>
</protein>
<dbReference type="InterPro" id="IPR008201">
    <property type="entry name" value="HepT-like"/>
</dbReference>
<dbReference type="EMBL" id="JACHOC010000005">
    <property type="protein sequence ID" value="MBB4622888.1"/>
    <property type="molecule type" value="Genomic_DNA"/>
</dbReference>
<proteinExistence type="inferred from homology"/>
<dbReference type="Pfam" id="PF01934">
    <property type="entry name" value="HepT-like"/>
    <property type="match status" value="1"/>
</dbReference>
<dbReference type="InterPro" id="IPR051813">
    <property type="entry name" value="HepT_RNase_toxin"/>
</dbReference>
<evidence type="ECO:0000256" key="1">
    <source>
        <dbReference type="ARBA" id="ARBA00022553"/>
    </source>
</evidence>
<dbReference type="RefSeq" id="WP_183671219.1">
    <property type="nucleotide sequence ID" value="NZ_BMPB01000005.1"/>
</dbReference>
<dbReference type="Proteomes" id="UP000533637">
    <property type="component" value="Unassembled WGS sequence"/>
</dbReference>
<dbReference type="InterPro" id="IPR037038">
    <property type="entry name" value="HepT-like_sf"/>
</dbReference>
<keyword evidence="5" id="KW-0378">Hydrolase</keyword>
<gene>
    <name evidence="7" type="ORF">GGQ57_002797</name>
</gene>
<accession>A0ABR6KPX2</accession>
<comment type="similarity">
    <text evidence="6">Belongs to the HepT RNase toxin family.</text>
</comment>
<evidence type="ECO:0000313" key="7">
    <source>
        <dbReference type="EMBL" id="MBB4622888.1"/>
    </source>
</evidence>
<keyword evidence="8" id="KW-1185">Reference proteome</keyword>